<dbReference type="OrthoDB" id="78198at2759"/>
<accession>A0A067SI35</accession>
<gene>
    <name evidence="4" type="ORF">GALMADRAFT_50277</name>
</gene>
<dbReference type="PANTHER" id="PTHR48471:SF1">
    <property type="entry name" value="DDE TNP4 DOMAIN-CONTAINING PROTEIN"/>
    <property type="match status" value="1"/>
</dbReference>
<organism evidence="4 5">
    <name type="scientific">Galerina marginata (strain CBS 339.88)</name>
    <dbReference type="NCBI Taxonomy" id="685588"/>
    <lineage>
        <taxon>Eukaryota</taxon>
        <taxon>Fungi</taxon>
        <taxon>Dikarya</taxon>
        <taxon>Basidiomycota</taxon>
        <taxon>Agaricomycotina</taxon>
        <taxon>Agaricomycetes</taxon>
        <taxon>Agaricomycetidae</taxon>
        <taxon>Agaricales</taxon>
        <taxon>Agaricineae</taxon>
        <taxon>Strophariaceae</taxon>
        <taxon>Galerina</taxon>
    </lineage>
</organism>
<evidence type="ECO:0000259" key="3">
    <source>
        <dbReference type="Pfam" id="PF13359"/>
    </source>
</evidence>
<name>A0A067SI35_GALM3</name>
<keyword evidence="2" id="KW-0479">Metal-binding</keyword>
<dbReference type="GO" id="GO:0046872">
    <property type="term" value="F:metal ion binding"/>
    <property type="evidence" value="ECO:0007669"/>
    <property type="project" value="UniProtKB-KW"/>
</dbReference>
<feature type="domain" description="DDE Tnp4" evidence="3">
    <location>
        <begin position="209"/>
        <end position="373"/>
    </location>
</feature>
<feature type="non-terminal residue" evidence="4">
    <location>
        <position position="389"/>
    </location>
</feature>
<keyword evidence="5" id="KW-1185">Reference proteome</keyword>
<dbReference type="EMBL" id="KL142396">
    <property type="protein sequence ID" value="KDR70605.1"/>
    <property type="molecule type" value="Genomic_DNA"/>
</dbReference>
<proteinExistence type="predicted"/>
<evidence type="ECO:0000313" key="4">
    <source>
        <dbReference type="EMBL" id="KDR70605.1"/>
    </source>
</evidence>
<dbReference type="AlphaFoldDB" id="A0A067SI35"/>
<sequence length="389" mass="43872">ILEDEEEAEDEAEDGVLEAAGVVLGVTLFTADEAQRRRAERRWQTRQYLVRAELLPNPRGQTAWQRLYQARKDRGFITTMGFDVETFDYILHSGFAETWMSTPIPRTDTSIQGGARPGAQSLDPAGGLGLVLHYLNSTMTEVSLEEIFVLIPSIVTRYINFCLEILLHTLRNAIPEAYLGWLQTPQEFNKCSDLIIRRHPRLSGAFASIDGLNLAVQTSKDEEIENATFNGWLHKHFISTVLVFSPLGTIIAARTNAPGSWHDTHVAQPIYEKLQTRTPEGYFLVADTAFPRGTGDIAGQIRAPVKAGQRVRGTDEEIAEAMAFDRELLSYRQTAEWGNRQLQGTFGRLRIPLDINNSHQRGDLLEICFRLANLRTRWIGINQITTVYM</sequence>
<dbReference type="InterPro" id="IPR027806">
    <property type="entry name" value="HARBI1_dom"/>
</dbReference>
<dbReference type="Pfam" id="PF13359">
    <property type="entry name" value="DDE_Tnp_4"/>
    <property type="match status" value="1"/>
</dbReference>
<comment type="cofactor">
    <cofactor evidence="1">
        <name>a divalent metal cation</name>
        <dbReference type="ChEBI" id="CHEBI:60240"/>
    </cofactor>
</comment>
<evidence type="ECO:0000313" key="5">
    <source>
        <dbReference type="Proteomes" id="UP000027222"/>
    </source>
</evidence>
<evidence type="ECO:0000256" key="2">
    <source>
        <dbReference type="ARBA" id="ARBA00022723"/>
    </source>
</evidence>
<dbReference type="HOGENOM" id="CLU_048932_1_2_1"/>
<dbReference type="STRING" id="685588.A0A067SI35"/>
<evidence type="ECO:0000256" key="1">
    <source>
        <dbReference type="ARBA" id="ARBA00001968"/>
    </source>
</evidence>
<dbReference type="Proteomes" id="UP000027222">
    <property type="component" value="Unassembled WGS sequence"/>
</dbReference>
<reference evidence="5" key="1">
    <citation type="journal article" date="2014" name="Proc. Natl. Acad. Sci. U.S.A.">
        <title>Extensive sampling of basidiomycete genomes demonstrates inadequacy of the white-rot/brown-rot paradigm for wood decay fungi.</title>
        <authorList>
            <person name="Riley R."/>
            <person name="Salamov A.A."/>
            <person name="Brown D.W."/>
            <person name="Nagy L.G."/>
            <person name="Floudas D."/>
            <person name="Held B.W."/>
            <person name="Levasseur A."/>
            <person name="Lombard V."/>
            <person name="Morin E."/>
            <person name="Otillar R."/>
            <person name="Lindquist E.A."/>
            <person name="Sun H."/>
            <person name="LaButti K.M."/>
            <person name="Schmutz J."/>
            <person name="Jabbour D."/>
            <person name="Luo H."/>
            <person name="Baker S.E."/>
            <person name="Pisabarro A.G."/>
            <person name="Walton J.D."/>
            <person name="Blanchette R.A."/>
            <person name="Henrissat B."/>
            <person name="Martin F."/>
            <person name="Cullen D."/>
            <person name="Hibbett D.S."/>
            <person name="Grigoriev I.V."/>
        </authorList>
    </citation>
    <scope>NUCLEOTIDE SEQUENCE [LARGE SCALE GENOMIC DNA]</scope>
    <source>
        <strain evidence="5">CBS 339.88</strain>
    </source>
</reference>
<feature type="non-terminal residue" evidence="4">
    <location>
        <position position="1"/>
    </location>
</feature>
<dbReference type="PANTHER" id="PTHR48471">
    <property type="entry name" value="DDE TNP4 DOMAIN-CONTAINING PROTEIN"/>
    <property type="match status" value="1"/>
</dbReference>
<protein>
    <recommendedName>
        <fullName evidence="3">DDE Tnp4 domain-containing protein</fullName>
    </recommendedName>
</protein>